<dbReference type="EMBL" id="JACIDS010000002">
    <property type="protein sequence ID" value="MBB3930728.1"/>
    <property type="molecule type" value="Genomic_DNA"/>
</dbReference>
<keyword evidence="2" id="KW-1185">Reference proteome</keyword>
<accession>A0A840AN36</accession>
<dbReference type="Proteomes" id="UP000553963">
    <property type="component" value="Unassembled WGS sequence"/>
</dbReference>
<organism evidence="1 2">
    <name type="scientific">Kaistia hirudinis</name>
    <dbReference type="NCBI Taxonomy" id="1293440"/>
    <lineage>
        <taxon>Bacteria</taxon>
        <taxon>Pseudomonadati</taxon>
        <taxon>Pseudomonadota</taxon>
        <taxon>Alphaproteobacteria</taxon>
        <taxon>Hyphomicrobiales</taxon>
        <taxon>Kaistiaceae</taxon>
        <taxon>Kaistia</taxon>
    </lineage>
</organism>
<sequence>MGVTKEKHPAHRASPIGALLRGLGALAVFAHPAPRADAGAKSVRVARSLAGDWDRLGADFRKVVDRARLSG</sequence>
<dbReference type="RefSeq" id="WP_183398356.1">
    <property type="nucleotide sequence ID" value="NZ_JACIDS010000002.1"/>
</dbReference>
<reference evidence="1 2" key="1">
    <citation type="submission" date="2020-08" db="EMBL/GenBank/DDBJ databases">
        <title>Genomic Encyclopedia of Type Strains, Phase IV (KMG-IV): sequencing the most valuable type-strain genomes for metagenomic binning, comparative biology and taxonomic classification.</title>
        <authorList>
            <person name="Goeker M."/>
        </authorList>
    </citation>
    <scope>NUCLEOTIDE SEQUENCE [LARGE SCALE GENOMIC DNA]</scope>
    <source>
        <strain evidence="1 2">DSM 25966</strain>
    </source>
</reference>
<dbReference type="AlphaFoldDB" id="A0A840AN36"/>
<gene>
    <name evidence="1" type="ORF">GGR25_001767</name>
</gene>
<evidence type="ECO:0000313" key="2">
    <source>
        <dbReference type="Proteomes" id="UP000553963"/>
    </source>
</evidence>
<proteinExistence type="predicted"/>
<protein>
    <submittedName>
        <fullName evidence="1">Uncharacterized protein</fullName>
    </submittedName>
</protein>
<evidence type="ECO:0000313" key="1">
    <source>
        <dbReference type="EMBL" id="MBB3930728.1"/>
    </source>
</evidence>
<name>A0A840AN36_9HYPH</name>
<comment type="caution">
    <text evidence="1">The sequence shown here is derived from an EMBL/GenBank/DDBJ whole genome shotgun (WGS) entry which is preliminary data.</text>
</comment>